<sequence>MSIRYPFAALIALTGAVVVLAWVVAPRLLAEAPSRREGALAAGVAEDGTLLVRSVECGGAPTEVTVSWVTPGNPGSRSERRFGAARVVEVDLPAGLGARTTLRITAPRFDGLDLTPAQWTAVSPDTWLVASPPESQGRRRSRPPNWRTGSADPPMTTSGDPPGGGSPERSWNGVVSDAARRDPGPDRDAGPRRA</sequence>
<organism evidence="2 3">
    <name type="scientific">Aeromicrobium duanguangcaii</name>
    <dbReference type="NCBI Taxonomy" id="2968086"/>
    <lineage>
        <taxon>Bacteria</taxon>
        <taxon>Bacillati</taxon>
        <taxon>Actinomycetota</taxon>
        <taxon>Actinomycetes</taxon>
        <taxon>Propionibacteriales</taxon>
        <taxon>Nocardioidaceae</taxon>
        <taxon>Aeromicrobium</taxon>
    </lineage>
</organism>
<protein>
    <recommendedName>
        <fullName evidence="4">Ig-like domain-containing protein</fullName>
    </recommendedName>
</protein>
<evidence type="ECO:0000313" key="3">
    <source>
        <dbReference type="Proteomes" id="UP001315860"/>
    </source>
</evidence>
<reference evidence="2 3" key="1">
    <citation type="submission" date="2022-07" db="EMBL/GenBank/DDBJ databases">
        <title>Novel species in genus Aeromicrobium.</title>
        <authorList>
            <person name="Ye L."/>
        </authorList>
    </citation>
    <scope>NUCLEOTIDE SEQUENCE [LARGE SCALE GENOMIC DNA]</scope>
    <source>
        <strain evidence="3">zg-Y50</strain>
    </source>
</reference>
<dbReference type="Proteomes" id="UP001315860">
    <property type="component" value="Chromosome"/>
</dbReference>
<dbReference type="RefSeq" id="WP_232418258.1">
    <property type="nucleotide sequence ID" value="NZ_CP101990.1"/>
</dbReference>
<evidence type="ECO:0000313" key="2">
    <source>
        <dbReference type="EMBL" id="UUI68554.1"/>
    </source>
</evidence>
<dbReference type="EMBL" id="CP101990">
    <property type="protein sequence ID" value="UUI68554.1"/>
    <property type="molecule type" value="Genomic_DNA"/>
</dbReference>
<feature type="region of interest" description="Disordered" evidence="1">
    <location>
        <begin position="125"/>
        <end position="194"/>
    </location>
</feature>
<keyword evidence="3" id="KW-1185">Reference proteome</keyword>
<feature type="compositionally biased region" description="Basic and acidic residues" evidence="1">
    <location>
        <begin position="178"/>
        <end position="194"/>
    </location>
</feature>
<evidence type="ECO:0000256" key="1">
    <source>
        <dbReference type="SAM" id="MobiDB-lite"/>
    </source>
</evidence>
<name>A0ABY5KDL1_9ACTN</name>
<gene>
    <name evidence="2" type="ORF">NP095_00110</name>
</gene>
<accession>A0ABY5KDL1</accession>
<proteinExistence type="predicted"/>
<evidence type="ECO:0008006" key="4">
    <source>
        <dbReference type="Google" id="ProtNLM"/>
    </source>
</evidence>